<organism evidence="1 2">
    <name type="scientific">Rhipicephalus sanguineus</name>
    <name type="common">Brown dog tick</name>
    <name type="synonym">Ixodes sanguineus</name>
    <dbReference type="NCBI Taxonomy" id="34632"/>
    <lineage>
        <taxon>Eukaryota</taxon>
        <taxon>Metazoa</taxon>
        <taxon>Ecdysozoa</taxon>
        <taxon>Arthropoda</taxon>
        <taxon>Chelicerata</taxon>
        <taxon>Arachnida</taxon>
        <taxon>Acari</taxon>
        <taxon>Parasitiformes</taxon>
        <taxon>Ixodida</taxon>
        <taxon>Ixodoidea</taxon>
        <taxon>Ixodidae</taxon>
        <taxon>Rhipicephalinae</taxon>
        <taxon>Rhipicephalus</taxon>
        <taxon>Rhipicephalus</taxon>
    </lineage>
</organism>
<dbReference type="EMBL" id="JABSTV010001252">
    <property type="protein sequence ID" value="KAH7948476.1"/>
    <property type="molecule type" value="Genomic_DNA"/>
</dbReference>
<name>A0A9D4PQN8_RHISA</name>
<keyword evidence="2" id="KW-1185">Reference proteome</keyword>
<sequence>MAVKHAVHVLAETTFPPRPVPKTRDPYDDLLLCTVSHRAIFKEMYPPDGYCDLLFYTTAYYEPNSTKFLGAYDEFSFDVFRSQAKSLGASSKTGYGVSFLFK</sequence>
<dbReference type="AlphaFoldDB" id="A0A9D4PQN8"/>
<evidence type="ECO:0000313" key="2">
    <source>
        <dbReference type="Proteomes" id="UP000821837"/>
    </source>
</evidence>
<comment type="caution">
    <text evidence="1">The sequence shown here is derived from an EMBL/GenBank/DDBJ whole genome shotgun (WGS) entry which is preliminary data.</text>
</comment>
<reference evidence="1" key="2">
    <citation type="submission" date="2021-09" db="EMBL/GenBank/DDBJ databases">
        <authorList>
            <person name="Jia N."/>
            <person name="Wang J."/>
            <person name="Shi W."/>
            <person name="Du L."/>
            <person name="Sun Y."/>
            <person name="Zhan W."/>
            <person name="Jiang J."/>
            <person name="Wang Q."/>
            <person name="Zhang B."/>
            <person name="Ji P."/>
            <person name="Sakyi L.B."/>
            <person name="Cui X."/>
            <person name="Yuan T."/>
            <person name="Jiang B."/>
            <person name="Yang W."/>
            <person name="Lam T.T.-Y."/>
            <person name="Chang Q."/>
            <person name="Ding S."/>
            <person name="Wang X."/>
            <person name="Zhu J."/>
            <person name="Ruan X."/>
            <person name="Zhao L."/>
            <person name="Wei J."/>
            <person name="Que T."/>
            <person name="Du C."/>
            <person name="Cheng J."/>
            <person name="Dai P."/>
            <person name="Han X."/>
            <person name="Huang E."/>
            <person name="Gao Y."/>
            <person name="Liu J."/>
            <person name="Shao H."/>
            <person name="Ye R."/>
            <person name="Li L."/>
            <person name="Wei W."/>
            <person name="Wang X."/>
            <person name="Wang C."/>
            <person name="Huo Q."/>
            <person name="Li W."/>
            <person name="Guo W."/>
            <person name="Chen H."/>
            <person name="Chen S."/>
            <person name="Zhou L."/>
            <person name="Zhou L."/>
            <person name="Ni X."/>
            <person name="Tian J."/>
            <person name="Zhou Y."/>
            <person name="Sheng Y."/>
            <person name="Liu T."/>
            <person name="Pan Y."/>
            <person name="Xia L."/>
            <person name="Li J."/>
            <person name="Zhao F."/>
            <person name="Cao W."/>
        </authorList>
    </citation>
    <scope>NUCLEOTIDE SEQUENCE</scope>
    <source>
        <strain evidence="1">Rsan-2018</strain>
        <tissue evidence="1">Larvae</tissue>
    </source>
</reference>
<evidence type="ECO:0000313" key="1">
    <source>
        <dbReference type="EMBL" id="KAH7948476.1"/>
    </source>
</evidence>
<proteinExistence type="predicted"/>
<reference evidence="1" key="1">
    <citation type="journal article" date="2020" name="Cell">
        <title>Large-Scale Comparative Analyses of Tick Genomes Elucidate Their Genetic Diversity and Vector Capacities.</title>
        <authorList>
            <consortium name="Tick Genome and Microbiome Consortium (TIGMIC)"/>
            <person name="Jia N."/>
            <person name="Wang J."/>
            <person name="Shi W."/>
            <person name="Du L."/>
            <person name="Sun Y."/>
            <person name="Zhan W."/>
            <person name="Jiang J.F."/>
            <person name="Wang Q."/>
            <person name="Zhang B."/>
            <person name="Ji P."/>
            <person name="Bell-Sakyi L."/>
            <person name="Cui X.M."/>
            <person name="Yuan T.T."/>
            <person name="Jiang B.G."/>
            <person name="Yang W.F."/>
            <person name="Lam T.T."/>
            <person name="Chang Q.C."/>
            <person name="Ding S.J."/>
            <person name="Wang X.J."/>
            <person name="Zhu J.G."/>
            <person name="Ruan X.D."/>
            <person name="Zhao L."/>
            <person name="Wei J.T."/>
            <person name="Ye R.Z."/>
            <person name="Que T.C."/>
            <person name="Du C.H."/>
            <person name="Zhou Y.H."/>
            <person name="Cheng J.X."/>
            <person name="Dai P.F."/>
            <person name="Guo W.B."/>
            <person name="Han X.H."/>
            <person name="Huang E.J."/>
            <person name="Li L.F."/>
            <person name="Wei W."/>
            <person name="Gao Y.C."/>
            <person name="Liu J.Z."/>
            <person name="Shao H.Z."/>
            <person name="Wang X."/>
            <person name="Wang C.C."/>
            <person name="Yang T.C."/>
            <person name="Huo Q.B."/>
            <person name="Li W."/>
            <person name="Chen H.Y."/>
            <person name="Chen S.E."/>
            <person name="Zhou L.G."/>
            <person name="Ni X.B."/>
            <person name="Tian J.H."/>
            <person name="Sheng Y."/>
            <person name="Liu T."/>
            <person name="Pan Y.S."/>
            <person name="Xia L.Y."/>
            <person name="Li J."/>
            <person name="Zhao F."/>
            <person name="Cao W.C."/>
        </authorList>
    </citation>
    <scope>NUCLEOTIDE SEQUENCE</scope>
    <source>
        <strain evidence="1">Rsan-2018</strain>
    </source>
</reference>
<accession>A0A9D4PQN8</accession>
<protein>
    <submittedName>
        <fullName evidence="1">Uncharacterized protein</fullName>
    </submittedName>
</protein>
<gene>
    <name evidence="1" type="ORF">HPB52_022986</name>
</gene>
<dbReference type="Proteomes" id="UP000821837">
    <property type="component" value="Chromosome 6"/>
</dbReference>